<gene>
    <name evidence="3" type="ORF">C3747_112g73</name>
</gene>
<feature type="coiled-coil region" evidence="1">
    <location>
        <begin position="1143"/>
        <end position="1176"/>
    </location>
</feature>
<dbReference type="VEuPathDB" id="TriTrypDB:ECC02_004724"/>
<evidence type="ECO:0000256" key="1">
    <source>
        <dbReference type="SAM" id="Coils"/>
    </source>
</evidence>
<proteinExistence type="predicted"/>
<evidence type="ECO:0000313" key="4">
    <source>
        <dbReference type="Proteomes" id="UP000246078"/>
    </source>
</evidence>
<evidence type="ECO:0000256" key="2">
    <source>
        <dbReference type="SAM" id="MobiDB-lite"/>
    </source>
</evidence>
<dbReference type="Proteomes" id="UP000246078">
    <property type="component" value="Unassembled WGS sequence"/>
</dbReference>
<dbReference type="VEuPathDB" id="TriTrypDB:TcG_04547"/>
<dbReference type="Pfam" id="PF00612">
    <property type="entry name" value="IQ"/>
    <property type="match status" value="1"/>
</dbReference>
<comment type="caution">
    <text evidence="3">The sequence shown here is derived from an EMBL/GenBank/DDBJ whole genome shotgun (WGS) entry which is preliminary data.</text>
</comment>
<feature type="coiled-coil region" evidence="1">
    <location>
        <begin position="505"/>
        <end position="536"/>
    </location>
</feature>
<dbReference type="SMART" id="SM00015">
    <property type="entry name" value="IQ"/>
    <property type="match status" value="4"/>
</dbReference>
<dbReference type="OrthoDB" id="267477at2759"/>
<dbReference type="VEuPathDB" id="TriTrypDB:TcCLB.506445.70"/>
<dbReference type="EMBL" id="PRFC01000112">
    <property type="protein sequence ID" value="PWV06675.1"/>
    <property type="molecule type" value="Genomic_DNA"/>
</dbReference>
<organism evidence="3 4">
    <name type="scientific">Trypanosoma cruzi</name>
    <dbReference type="NCBI Taxonomy" id="5693"/>
    <lineage>
        <taxon>Eukaryota</taxon>
        <taxon>Discoba</taxon>
        <taxon>Euglenozoa</taxon>
        <taxon>Kinetoplastea</taxon>
        <taxon>Metakinetoplastina</taxon>
        <taxon>Trypanosomatida</taxon>
        <taxon>Trypanosomatidae</taxon>
        <taxon>Trypanosoma</taxon>
        <taxon>Schizotrypanum</taxon>
    </lineage>
</organism>
<dbReference type="InterPro" id="IPR000048">
    <property type="entry name" value="IQ_motif_EF-hand-BS"/>
</dbReference>
<dbReference type="VEuPathDB" id="TriTrypDB:TCDM_03126"/>
<accession>A0A2V2WEC4</accession>
<dbReference type="PROSITE" id="PS50096">
    <property type="entry name" value="IQ"/>
    <property type="match status" value="3"/>
</dbReference>
<protein>
    <submittedName>
        <fullName evidence="3">Uncharacterized protein</fullName>
    </submittedName>
</protein>
<dbReference type="VEuPathDB" id="TriTrypDB:BCY84_02072"/>
<dbReference type="VEuPathDB" id="TriTrypDB:TCDM_03127"/>
<dbReference type="VEuPathDB" id="TriTrypDB:C4B63_26g235"/>
<feature type="region of interest" description="Disordered" evidence="2">
    <location>
        <begin position="152"/>
        <end position="171"/>
    </location>
</feature>
<reference evidence="3 4" key="1">
    <citation type="journal article" date="2018" name="Microb. Genom.">
        <title>Expanding an expanded genome: long-read sequencing of Trypanosoma cruzi.</title>
        <authorList>
            <person name="Berna L."/>
            <person name="Rodriguez M."/>
            <person name="Chiribao M.L."/>
            <person name="Parodi-Talice A."/>
            <person name="Pita S."/>
            <person name="Rijo G."/>
            <person name="Alvarez-Valin F."/>
            <person name="Robello C."/>
        </authorList>
    </citation>
    <scope>NUCLEOTIDE SEQUENCE [LARGE SCALE GENOMIC DNA]</scope>
    <source>
        <strain evidence="3 4">TCC</strain>
    </source>
</reference>
<dbReference type="VEuPathDB" id="TriTrypDB:TcCLB.508277.380"/>
<evidence type="ECO:0000313" key="3">
    <source>
        <dbReference type="EMBL" id="PWV06675.1"/>
    </source>
</evidence>
<keyword evidence="1" id="KW-0175">Coiled coil</keyword>
<dbReference type="VEuPathDB" id="TriTrypDB:TcCL_ESM04814"/>
<dbReference type="VEuPathDB" id="TriTrypDB:C3747_112g73"/>
<sequence length="1350" mass="151631">MELDSIRMQLRELRRYYEDDTKSDDDIIYSVYNWVKDAHVVAQLLLLEGRFPELRRCLDLCRYVLHEQHAEEKSSNFGGGGGGGGGKSPRKVISGAVGEDRLLMDSLLVRTSQLQKQYEEARKKMKGRDTQYYMNKLLPTDKEAVDFDGTKNKTAAGKRREPSPPERGVSFGRRTRLNRWKVPPVLPPLVTEARPFFRHVVDTGPEEVSDARSRRLWIQSRMDATSTSSFVETRTGSAYSVPYEDSLRDGPFSGASETTAVQEQPADIAHSDKSTPPPSPVLSVSAMKASLQQKVLGRSRPALPGSYVRPLSAGIATSMLPSGDVEYHLVNNVDAHAIRAAVAIKSASEAQERSVAVMQSLTNSARLLLQKEQEKKEQQQDEVTLIKPMNGVGICRKGSEQRGNNDNFSECAHRGALSCSSFSAVGKMGRGTVSSRRLRGAVLSPLTSPATSGCSGMRSNDLNVSEMTNTSLNVVAETPEESKSACFLSPKKESFCLGDLHPQISQDAKRQLEEIYENYREKNDELLASMRAMCRKVKDHGNLFKPHEQVVLVEDTAVWKARRRQPATVLDRSVTAGSSISELGLSTIHTLDSKGTSNTSGGIAADLLTAPLAVRNTTPSGGRMMGCGVAPSTEGSSKLNEWEHVHGNMQEWENADRRPKETCTATRDGWVVEESVSRGPGYTGFGEASPITTCSSTKCVSPLLSPAELRLARLKASTHVAFPDVHEVVVRRTTKLVEQERRFMKVGSVISPSQATSSWSSSSLKPVRGAVNSFKASHFLSKNMSTKTSEKDLVAGQVETSLEPALDTRSGDKDERDKTIQKPLLIEEPYRWMSFALSDAGKAEMNLSLILATVRVQCAFRCFLARRERQRRAATLEEHFRSMALRVKSVVAIQRFVRGWLARRQMVTILLRLSYQLDQRIAHEAISSDDAGSDGAGNNFGLSTMRQRGASFSNSLLMEKKNSASFLSGGEFNDWSNHWRSTRMAAVPTLSSKYKLYSIPDTNLFTQSATRSARLRRIQKNIACRVILRTFREHFYQVLKRWERETRTYMNYVTGKLDFMEAFGPKRGYLNFHDTVARQLLDSNETTNDNNVSQSLSLFSSVFPLPPDRVLGDVVAAWEFRMEDARCLGEFMTPLHHVKLSELQRILRERQEAEGLQRLMEEELRLQKEEEIQQRQRVKVDAVSMIQRCARGYRIRYWFSMQRHKADERNSIQHRRAELIDGSSVAVSGSQTCNGGGDFLLSLPALNATIYSEEQPVPPNVARVIMEGIYRRHPMSFALDDEARRRRLKVVTLLQSFLRYRDSVNCLTDRYVDICATVIQRNWRIVLKRRRALEKQKRKCMIKVLRAMES</sequence>
<dbReference type="VEuPathDB" id="TriTrypDB:TcBrA4_0119140"/>
<feature type="region of interest" description="Disordered" evidence="2">
    <location>
        <begin position="242"/>
        <end position="282"/>
    </location>
</feature>
<dbReference type="VEuPathDB" id="TriTrypDB:TCSYLVIO_007049"/>
<dbReference type="VEuPathDB" id="TriTrypDB:Tc_MARK_5799"/>
<name>A0A2V2WEC4_TRYCR</name>
<dbReference type="OMA" id="FSTECAL"/>